<dbReference type="EMBL" id="BHGK01000001">
    <property type="protein sequence ID" value="GCA67453.1"/>
    <property type="molecule type" value="Genomic_DNA"/>
</dbReference>
<keyword evidence="3" id="KW-1185">Reference proteome</keyword>
<accession>A0A391PCP5</accession>
<feature type="transmembrane region" description="Helical" evidence="1">
    <location>
        <begin position="45"/>
        <end position="73"/>
    </location>
</feature>
<proteinExistence type="predicted"/>
<dbReference type="Proteomes" id="UP000265643">
    <property type="component" value="Unassembled WGS sequence"/>
</dbReference>
<dbReference type="RefSeq" id="WP_119298144.1">
    <property type="nucleotide sequence ID" value="NZ_BHGK01000001.1"/>
</dbReference>
<evidence type="ECO:0000313" key="2">
    <source>
        <dbReference type="EMBL" id="GCA67453.1"/>
    </source>
</evidence>
<gene>
    <name evidence="2" type="ORF">KGMB01110_18890</name>
</gene>
<keyword evidence="1" id="KW-0472">Membrane</keyword>
<feature type="transmembrane region" description="Helical" evidence="1">
    <location>
        <begin position="94"/>
        <end position="120"/>
    </location>
</feature>
<name>A0A391PCP5_9FIRM</name>
<keyword evidence="1" id="KW-0812">Transmembrane</keyword>
<dbReference type="AlphaFoldDB" id="A0A391PCP5"/>
<evidence type="ECO:0000313" key="3">
    <source>
        <dbReference type="Proteomes" id="UP000265643"/>
    </source>
</evidence>
<reference evidence="3" key="1">
    <citation type="submission" date="2018-09" db="EMBL/GenBank/DDBJ databases">
        <title>Draft Genome Sequence of Mediterraneibacter sp. KCTC 15684.</title>
        <authorList>
            <person name="Kim J.S."/>
            <person name="Han K.I."/>
            <person name="Suh M.K."/>
            <person name="Lee K.C."/>
            <person name="Eom M.K."/>
            <person name="Lee J.H."/>
            <person name="Park S.H."/>
            <person name="Kang S.W."/>
            <person name="Park J.E."/>
            <person name="Oh B.S."/>
            <person name="Yu S.Y."/>
            <person name="Choi S.H."/>
            <person name="Lee D.H."/>
            <person name="Yoon H."/>
            <person name="Kim B."/>
            <person name="Yang S.J."/>
            <person name="Lee J.S."/>
        </authorList>
    </citation>
    <scope>NUCLEOTIDE SEQUENCE [LARGE SCALE GENOMIC DNA]</scope>
    <source>
        <strain evidence="3">KCTC 15684</strain>
    </source>
</reference>
<organism evidence="2 3">
    <name type="scientific">Mediterraneibacter butyricigenes</name>
    <dbReference type="NCBI Taxonomy" id="2316025"/>
    <lineage>
        <taxon>Bacteria</taxon>
        <taxon>Bacillati</taxon>
        <taxon>Bacillota</taxon>
        <taxon>Clostridia</taxon>
        <taxon>Lachnospirales</taxon>
        <taxon>Lachnospiraceae</taxon>
        <taxon>Mediterraneibacter</taxon>
    </lineage>
</organism>
<sequence length="133" mass="14640">MSILQPAVKKETQKVVVYTVVGVVLMWGVLFLLRPTMPDKIVFDYTTILAGIIGGGVAILNFFLMGISVQNIAATEDQDLAKKKMKTSYSQRMALQLIWVVIAIAAPCFYFVAGILPLLFPSLGIKFMAVIKK</sequence>
<feature type="transmembrane region" description="Helical" evidence="1">
    <location>
        <begin position="15"/>
        <end position="33"/>
    </location>
</feature>
<protein>
    <recommendedName>
        <fullName evidence="4">ATP synthase subunit I</fullName>
    </recommendedName>
</protein>
<evidence type="ECO:0008006" key="4">
    <source>
        <dbReference type="Google" id="ProtNLM"/>
    </source>
</evidence>
<evidence type="ECO:0000256" key="1">
    <source>
        <dbReference type="SAM" id="Phobius"/>
    </source>
</evidence>
<keyword evidence="1" id="KW-1133">Transmembrane helix</keyword>
<comment type="caution">
    <text evidence="2">The sequence shown here is derived from an EMBL/GenBank/DDBJ whole genome shotgun (WGS) entry which is preliminary data.</text>
</comment>